<organism evidence="2 3">
    <name type="scientific">Eimeria mitis</name>
    <dbReference type="NCBI Taxonomy" id="44415"/>
    <lineage>
        <taxon>Eukaryota</taxon>
        <taxon>Sar</taxon>
        <taxon>Alveolata</taxon>
        <taxon>Apicomplexa</taxon>
        <taxon>Conoidasida</taxon>
        <taxon>Coccidia</taxon>
        <taxon>Eucoccidiorida</taxon>
        <taxon>Eimeriorina</taxon>
        <taxon>Eimeriidae</taxon>
        <taxon>Eimeria</taxon>
    </lineage>
</organism>
<dbReference type="EMBL" id="HG683465">
    <property type="protein sequence ID" value="CDJ31654.1"/>
    <property type="molecule type" value="Genomic_DNA"/>
</dbReference>
<gene>
    <name evidence="2" type="ORF">EMH_0039570</name>
</gene>
<feature type="compositionally biased region" description="Acidic residues" evidence="1">
    <location>
        <begin position="195"/>
        <end position="213"/>
    </location>
</feature>
<reference evidence="2" key="2">
    <citation type="submission" date="2013-10" db="EMBL/GenBank/DDBJ databases">
        <authorList>
            <person name="Aslett M."/>
        </authorList>
    </citation>
    <scope>NUCLEOTIDE SEQUENCE [LARGE SCALE GENOMIC DNA]</scope>
    <source>
        <strain evidence="2">Houghton</strain>
    </source>
</reference>
<reference evidence="2" key="1">
    <citation type="submission" date="2013-10" db="EMBL/GenBank/DDBJ databases">
        <title>Genomic analysis of the causative agents of coccidiosis in chickens.</title>
        <authorList>
            <person name="Reid A.J."/>
            <person name="Blake D."/>
            <person name="Billington K."/>
            <person name="Browne H."/>
            <person name="Dunn M."/>
            <person name="Hung S."/>
            <person name="Kawahara F."/>
            <person name="Miranda-Saavedra D."/>
            <person name="Mourier T."/>
            <person name="Nagra H."/>
            <person name="Otto T.D."/>
            <person name="Rawlings N."/>
            <person name="Sanchez A."/>
            <person name="Sanders M."/>
            <person name="Subramaniam C."/>
            <person name="Tay Y."/>
            <person name="Dear P."/>
            <person name="Doerig C."/>
            <person name="Gruber A."/>
            <person name="Parkinson J."/>
            <person name="Shirley M."/>
            <person name="Wan K.L."/>
            <person name="Berriman M."/>
            <person name="Tomley F."/>
            <person name="Pain A."/>
        </authorList>
    </citation>
    <scope>NUCLEOTIDE SEQUENCE [LARGE SCALE GENOMIC DNA]</scope>
    <source>
        <strain evidence="2">Houghton</strain>
    </source>
</reference>
<dbReference type="OrthoDB" id="347914at2759"/>
<feature type="compositionally biased region" description="Basic and acidic residues" evidence="1">
    <location>
        <begin position="234"/>
        <end position="244"/>
    </location>
</feature>
<feature type="region of interest" description="Disordered" evidence="1">
    <location>
        <begin position="1"/>
        <end position="23"/>
    </location>
</feature>
<feature type="region of interest" description="Disordered" evidence="1">
    <location>
        <begin position="48"/>
        <end position="274"/>
    </location>
</feature>
<feature type="region of interest" description="Disordered" evidence="1">
    <location>
        <begin position="315"/>
        <end position="338"/>
    </location>
</feature>
<keyword evidence="3" id="KW-1185">Reference proteome</keyword>
<protein>
    <submittedName>
        <fullName evidence="2">Uncharacterized protein</fullName>
    </submittedName>
</protein>
<feature type="compositionally biased region" description="Polar residues" evidence="1">
    <location>
        <begin position="318"/>
        <end position="338"/>
    </location>
</feature>
<dbReference type="RefSeq" id="XP_013354219.1">
    <property type="nucleotide sequence ID" value="XM_013498765.1"/>
</dbReference>
<sequence length="338" mass="37243">MDVTTNRRSRRWRERSPLEEEKTEWEILAESAEMDLAEFYYPFESNVDFVDTPTDETVESSVTSESEGKEGHSVPPTPPPTPMNEPERPDGCSDTQGPERDRRPVAVSRRAWHKLRRVMELEEKAAEEAEESQLRDEVTGRRDQSREAEEAGLCGQLFEDDDQVSPPAEGATTTLQSSISPSEQGPPDANPSEDTQQEQDANDQLENEQDEESPASPSTDEGAGSCQNEQCQEPQKETSHEVATTRKSAVRWPGGELPKAKKDSPEAPTARKSVVSWHPVAEVVTVEAGSPSTQQPVTRSTTDLVEKSTLRACRRLTTPANLQLGSSPSSPTTPDNGC</sequence>
<feature type="compositionally biased region" description="Basic and acidic residues" evidence="1">
    <location>
        <begin position="85"/>
        <end position="104"/>
    </location>
</feature>
<feature type="compositionally biased region" description="Basic and acidic residues" evidence="1">
    <location>
        <begin position="117"/>
        <end position="149"/>
    </location>
</feature>
<dbReference type="VEuPathDB" id="ToxoDB:EMH_0039570"/>
<evidence type="ECO:0000256" key="1">
    <source>
        <dbReference type="SAM" id="MobiDB-lite"/>
    </source>
</evidence>
<dbReference type="Proteomes" id="UP000030744">
    <property type="component" value="Unassembled WGS sequence"/>
</dbReference>
<dbReference type="GeneID" id="25378710"/>
<dbReference type="AlphaFoldDB" id="U6K1T3"/>
<evidence type="ECO:0000313" key="2">
    <source>
        <dbReference type="EMBL" id="CDJ31654.1"/>
    </source>
</evidence>
<accession>U6K1T3</accession>
<proteinExistence type="predicted"/>
<feature type="compositionally biased region" description="Polar residues" evidence="1">
    <location>
        <begin position="215"/>
        <end position="233"/>
    </location>
</feature>
<feature type="compositionally biased region" description="Polar residues" evidence="1">
    <location>
        <begin position="171"/>
        <end position="183"/>
    </location>
</feature>
<name>U6K1T3_9EIME</name>
<evidence type="ECO:0000313" key="3">
    <source>
        <dbReference type="Proteomes" id="UP000030744"/>
    </source>
</evidence>